<feature type="transmembrane region" description="Helical" evidence="1">
    <location>
        <begin position="29"/>
        <end position="57"/>
    </location>
</feature>
<accession>A0ABY6G283</accession>
<evidence type="ECO:0000256" key="1">
    <source>
        <dbReference type="SAM" id="Phobius"/>
    </source>
</evidence>
<evidence type="ECO:0000313" key="2">
    <source>
        <dbReference type="EMBL" id="UYG16916.1"/>
    </source>
</evidence>
<dbReference type="InterPro" id="IPR032710">
    <property type="entry name" value="NTF2-like_dom_sf"/>
</dbReference>
<keyword evidence="1" id="KW-1133">Transmembrane helix</keyword>
<name>A0ABY6G283_9MICO</name>
<dbReference type="RefSeq" id="WP_263594128.1">
    <property type="nucleotide sequence ID" value="NZ_CP107020.1"/>
</dbReference>
<keyword evidence="1" id="KW-0472">Membrane</keyword>
<dbReference type="EMBL" id="CP107020">
    <property type="protein sequence ID" value="UYG16916.1"/>
    <property type="molecule type" value="Genomic_DNA"/>
</dbReference>
<dbReference type="Proteomes" id="UP001164305">
    <property type="component" value="Chromosome"/>
</dbReference>
<gene>
    <name evidence="2" type="ORF">BRM3_00295</name>
</gene>
<organism evidence="2 3">
    <name type="scientific">Brachybacterium huguangmaarense</name>
    <dbReference type="NCBI Taxonomy" id="1652028"/>
    <lineage>
        <taxon>Bacteria</taxon>
        <taxon>Bacillati</taxon>
        <taxon>Actinomycetota</taxon>
        <taxon>Actinomycetes</taxon>
        <taxon>Micrococcales</taxon>
        <taxon>Dermabacteraceae</taxon>
        <taxon>Brachybacterium</taxon>
    </lineage>
</organism>
<keyword evidence="3" id="KW-1185">Reference proteome</keyword>
<proteinExistence type="predicted"/>
<reference evidence="2" key="1">
    <citation type="submission" date="2022-10" db="EMBL/GenBank/DDBJ databases">
        <title>Whole-Genome Sequencing of Brachybacterium huguangmaarense BRM-3, Isolated from Betula schmidtii.</title>
        <authorList>
            <person name="Haam D."/>
        </authorList>
    </citation>
    <scope>NUCLEOTIDE SEQUENCE</scope>
    <source>
        <strain evidence="2">BRM-3</strain>
    </source>
</reference>
<evidence type="ECO:0008006" key="4">
    <source>
        <dbReference type="Google" id="ProtNLM"/>
    </source>
</evidence>
<dbReference type="SUPFAM" id="SSF54427">
    <property type="entry name" value="NTF2-like"/>
    <property type="match status" value="1"/>
</dbReference>
<protein>
    <recommendedName>
        <fullName evidence="4">DUF4878 domain-containing protein</fullName>
    </recommendedName>
</protein>
<evidence type="ECO:0000313" key="3">
    <source>
        <dbReference type="Proteomes" id="UP001164305"/>
    </source>
</evidence>
<keyword evidence="1" id="KW-0812">Transmembrane</keyword>
<sequence>MTAYPPPSVPGPQPPRPAMPVARPWYRRAWVWITAGACLVLLLLAAAAAAVGLFIALSSTPEKTVRHYQTAWDTSDCELYVDATRERFRDGVTCADFEEAASEIPTEHEYELISSETEGDRATVVSRTTVETSTSTFTETTEFHLVKRDRDWLIDSAGIVDSTVG</sequence>